<dbReference type="SUPFAM" id="SSF50249">
    <property type="entry name" value="Nucleic acid-binding proteins"/>
    <property type="match status" value="1"/>
</dbReference>
<dbReference type="Pfam" id="PF10451">
    <property type="entry name" value="Stn1"/>
    <property type="match status" value="1"/>
</dbReference>
<dbReference type="InterPro" id="IPR018856">
    <property type="entry name" value="Stn1_N"/>
</dbReference>
<feature type="region of interest" description="Disordered" evidence="9">
    <location>
        <begin position="94"/>
        <end position="133"/>
    </location>
</feature>
<feature type="compositionally biased region" description="Basic residues" evidence="9">
    <location>
        <begin position="208"/>
        <end position="220"/>
    </location>
</feature>
<feature type="compositionally biased region" description="Basic and acidic residues" evidence="9">
    <location>
        <begin position="235"/>
        <end position="283"/>
    </location>
</feature>
<evidence type="ECO:0000256" key="6">
    <source>
        <dbReference type="ARBA" id="ARBA00023125"/>
    </source>
</evidence>
<dbReference type="PANTHER" id="PTHR13989">
    <property type="entry name" value="REPLICATION PROTEIN A-RELATED"/>
    <property type="match status" value="1"/>
</dbReference>
<evidence type="ECO:0000313" key="12">
    <source>
        <dbReference type="Proteomes" id="UP000256328"/>
    </source>
</evidence>
<dbReference type="GO" id="GO:0000781">
    <property type="term" value="C:chromosome, telomeric region"/>
    <property type="evidence" value="ECO:0007669"/>
    <property type="project" value="UniProtKB-SubCell"/>
</dbReference>
<dbReference type="OrthoDB" id="77828at2759"/>
<protein>
    <recommendedName>
        <fullName evidence="3">CST complex subunit STN1</fullName>
    </recommendedName>
    <alternativeName>
        <fullName evidence="8">Suppressor of cdc thirteen homolog</fullName>
    </alternativeName>
</protein>
<keyword evidence="7" id="KW-0539">Nucleus</keyword>
<dbReference type="Proteomes" id="UP000256328">
    <property type="component" value="Unassembled WGS sequence"/>
</dbReference>
<evidence type="ECO:0000256" key="4">
    <source>
        <dbReference type="ARBA" id="ARBA00022454"/>
    </source>
</evidence>
<name>A0A3D8T7W6_9HELO</name>
<dbReference type="InterPro" id="IPR040260">
    <property type="entry name" value="RFA2-like"/>
</dbReference>
<evidence type="ECO:0000256" key="1">
    <source>
        <dbReference type="ARBA" id="ARBA00004123"/>
    </source>
</evidence>
<keyword evidence="4" id="KW-0158">Chromosome</keyword>
<evidence type="ECO:0000313" key="11">
    <source>
        <dbReference type="EMBL" id="RDW94614.1"/>
    </source>
</evidence>
<evidence type="ECO:0000256" key="3">
    <source>
        <dbReference type="ARBA" id="ARBA00017411"/>
    </source>
</evidence>
<sequence>MTSASLSPTIYPVYCHELSPTIGKWCPLRATDVHRVQAVGMVLDGKPLYHFGNHPIKWVRITGVIVAIDVFYQRRVYTVDDSSGECIECTCETPPPSSKTLEALEGPNNQERKAQANNRKKPESSTTSQAPPAKVYMKIADDIDVGSVVKVKGLVTDFRGMKQIEMRSIVPMKGTQEEIRCWNQIMDFRKDILDKPWIVEPAMEEKMKRRSMRPRHRARRTRLEGGQHQRGQGADTKERHSEAAGKQPSHDPYARMRKPEDGYRRSAEKAMLRSKQQKEESRRGLKPANKVNYPSLAVRERVAGKYDALGI</sequence>
<evidence type="ECO:0000256" key="2">
    <source>
        <dbReference type="ARBA" id="ARBA00004574"/>
    </source>
</evidence>
<organism evidence="11 12">
    <name type="scientific">Coleophoma crateriformis</name>
    <dbReference type="NCBI Taxonomy" id="565419"/>
    <lineage>
        <taxon>Eukaryota</taxon>
        <taxon>Fungi</taxon>
        <taxon>Dikarya</taxon>
        <taxon>Ascomycota</taxon>
        <taxon>Pezizomycotina</taxon>
        <taxon>Leotiomycetes</taxon>
        <taxon>Helotiales</taxon>
        <taxon>Dermateaceae</taxon>
        <taxon>Coleophoma</taxon>
    </lineage>
</organism>
<dbReference type="GO" id="GO:0003677">
    <property type="term" value="F:DNA binding"/>
    <property type="evidence" value="ECO:0007669"/>
    <property type="project" value="UniProtKB-KW"/>
</dbReference>
<comment type="subcellular location">
    <subcellularLocation>
        <location evidence="2">Chromosome</location>
        <location evidence="2">Telomere</location>
    </subcellularLocation>
    <subcellularLocation>
        <location evidence="1">Nucleus</location>
    </subcellularLocation>
</comment>
<dbReference type="AlphaFoldDB" id="A0A3D8T7W6"/>
<dbReference type="GO" id="GO:0005634">
    <property type="term" value="C:nucleus"/>
    <property type="evidence" value="ECO:0007669"/>
    <property type="project" value="UniProtKB-SubCell"/>
</dbReference>
<keyword evidence="12" id="KW-1185">Reference proteome</keyword>
<accession>A0A3D8T7W6</accession>
<evidence type="ECO:0000256" key="5">
    <source>
        <dbReference type="ARBA" id="ARBA00022895"/>
    </source>
</evidence>
<evidence type="ECO:0000259" key="10">
    <source>
        <dbReference type="Pfam" id="PF10451"/>
    </source>
</evidence>
<dbReference type="InterPro" id="IPR012340">
    <property type="entry name" value="NA-bd_OB-fold"/>
</dbReference>
<keyword evidence="6" id="KW-0238">DNA-binding</keyword>
<evidence type="ECO:0000256" key="8">
    <source>
        <dbReference type="ARBA" id="ARBA00030039"/>
    </source>
</evidence>
<dbReference type="Gene3D" id="2.40.50.140">
    <property type="entry name" value="Nucleic acid-binding proteins"/>
    <property type="match status" value="1"/>
</dbReference>
<evidence type="ECO:0000256" key="9">
    <source>
        <dbReference type="SAM" id="MobiDB-lite"/>
    </source>
</evidence>
<reference evidence="11 12" key="1">
    <citation type="journal article" date="2018" name="IMA Fungus">
        <title>IMA Genome-F 9: Draft genome sequence of Annulohypoxylon stygium, Aspergillus mulundensis, Berkeleyomyces basicola (syn. Thielaviopsis basicola), Ceratocystis smalleyi, two Cercospora beticola strains, Coleophoma cylindrospora, Fusarium fracticaudum, Phialophora cf. hyalina, and Morchella septimelata.</title>
        <authorList>
            <person name="Wingfield B.D."/>
            <person name="Bills G.F."/>
            <person name="Dong Y."/>
            <person name="Huang W."/>
            <person name="Nel W.J."/>
            <person name="Swalarsk-Parry B.S."/>
            <person name="Vaghefi N."/>
            <person name="Wilken P.M."/>
            <person name="An Z."/>
            <person name="de Beer Z.W."/>
            <person name="De Vos L."/>
            <person name="Chen L."/>
            <person name="Duong T.A."/>
            <person name="Gao Y."/>
            <person name="Hammerbacher A."/>
            <person name="Kikkert J.R."/>
            <person name="Li Y."/>
            <person name="Li H."/>
            <person name="Li K."/>
            <person name="Li Q."/>
            <person name="Liu X."/>
            <person name="Ma X."/>
            <person name="Naidoo K."/>
            <person name="Pethybridge S.J."/>
            <person name="Sun J."/>
            <person name="Steenkamp E.T."/>
            <person name="van der Nest M.A."/>
            <person name="van Wyk S."/>
            <person name="Wingfield M.J."/>
            <person name="Xiong C."/>
            <person name="Yue Q."/>
            <person name="Zhang X."/>
        </authorList>
    </citation>
    <scope>NUCLEOTIDE SEQUENCE [LARGE SCALE GENOMIC DNA]</scope>
    <source>
        <strain evidence="11 12">BP5796</strain>
    </source>
</reference>
<comment type="caution">
    <text evidence="11">The sequence shown here is derived from an EMBL/GenBank/DDBJ whole genome shotgun (WGS) entry which is preliminary data.</text>
</comment>
<proteinExistence type="predicted"/>
<gene>
    <name evidence="11" type="ORF">BP5796_00377</name>
</gene>
<feature type="domain" description="CST complex subunit Stn1 N-terminal" evidence="10">
    <location>
        <begin position="49"/>
        <end position="94"/>
    </location>
</feature>
<feature type="region of interest" description="Disordered" evidence="9">
    <location>
        <begin position="204"/>
        <end position="293"/>
    </location>
</feature>
<dbReference type="PANTHER" id="PTHR13989:SF33">
    <property type="entry name" value="CST COMPLEX SUBUNIT STN1"/>
    <property type="match status" value="1"/>
</dbReference>
<dbReference type="EMBL" id="PDLN01000001">
    <property type="protein sequence ID" value="RDW94614.1"/>
    <property type="molecule type" value="Genomic_DNA"/>
</dbReference>
<evidence type="ECO:0000256" key="7">
    <source>
        <dbReference type="ARBA" id="ARBA00023242"/>
    </source>
</evidence>
<keyword evidence="5" id="KW-0779">Telomere</keyword>